<evidence type="ECO:0000313" key="1">
    <source>
        <dbReference type="EMBL" id="TKR81487.1"/>
    </source>
</evidence>
<organism evidence="1">
    <name type="scientific">Steinernema carpocapsae</name>
    <name type="common">Entomopathogenic nematode</name>
    <dbReference type="NCBI Taxonomy" id="34508"/>
    <lineage>
        <taxon>Eukaryota</taxon>
        <taxon>Metazoa</taxon>
        <taxon>Ecdysozoa</taxon>
        <taxon>Nematoda</taxon>
        <taxon>Chromadorea</taxon>
        <taxon>Rhabditida</taxon>
        <taxon>Tylenchina</taxon>
        <taxon>Panagrolaimomorpha</taxon>
        <taxon>Strongyloidoidea</taxon>
        <taxon>Steinernematidae</taxon>
        <taxon>Steinernema</taxon>
    </lineage>
</organism>
<sequence>MRFGLLCAQRLFPDDFRSVVIRSYHKFHVLLHFSHVDEGEVRENRRLFKENKIQLPDLLWVRVHKAKCKVRRFREMETQGSFSISVNPSLAWNNVHRLTHIHPFAFTAVFVTDGAFEKCFLRSGFEQIAVTKSKTVGGFFSREKREYHITALFGL</sequence>
<reference evidence="1" key="3">
    <citation type="journal article" date="2019" name="G3 (Bethesda)">
        <title>Hybrid Assembly of the Genome of the Entomopathogenic Nematode Steinernema carpocapsae Identifies the X-Chromosome.</title>
        <authorList>
            <person name="Serra L."/>
            <person name="Macchietto M."/>
            <person name="Macias-Munoz A."/>
            <person name="McGill C.J."/>
            <person name="Rodriguez I.M."/>
            <person name="Rodriguez B."/>
            <person name="Murad R."/>
            <person name="Mortazavi A."/>
        </authorList>
    </citation>
    <scope>NUCLEOTIDE SEQUENCE</scope>
    <source>
        <strain evidence="1">ALL</strain>
    </source>
</reference>
<protein>
    <submittedName>
        <fullName evidence="1">Uncharacterized protein</fullName>
    </submittedName>
</protein>
<reference evidence="1" key="2">
    <citation type="journal article" date="2015" name="Genome Biol.">
        <title>Comparative genomics of Steinernema reveals deeply conserved gene regulatory networks.</title>
        <authorList>
            <person name="Dillman A.R."/>
            <person name="Macchietto M."/>
            <person name="Porter C.F."/>
            <person name="Rogers A."/>
            <person name="Williams B."/>
            <person name="Antoshechkin I."/>
            <person name="Lee M.M."/>
            <person name="Goodwin Z."/>
            <person name="Lu X."/>
            <person name="Lewis E.E."/>
            <person name="Goodrich-Blair H."/>
            <person name="Stock S.P."/>
            <person name="Adams B.J."/>
            <person name="Sternberg P.W."/>
            <person name="Mortazavi A."/>
        </authorList>
    </citation>
    <scope>NUCLEOTIDE SEQUENCE [LARGE SCALE GENOMIC DNA]</scope>
    <source>
        <strain evidence="1">ALL</strain>
    </source>
</reference>
<reference evidence="1" key="1">
    <citation type="submission" date="2013-11" db="EMBL/GenBank/DDBJ databases">
        <authorList>
            <person name="Sternberg P."/>
            <person name="Dillman A."/>
            <person name="Macchietto M."/>
        </authorList>
    </citation>
    <scope>NUCLEOTIDE SEQUENCE</scope>
    <source>
        <strain evidence="1">ALL</strain>
    </source>
</reference>
<proteinExistence type="predicted"/>
<comment type="caution">
    <text evidence="1">The sequence shown here is derived from an EMBL/GenBank/DDBJ whole genome shotgun (WGS) entry which is preliminary data.</text>
</comment>
<dbReference type="AlphaFoldDB" id="A0A4U5NEQ0"/>
<dbReference type="EMBL" id="AZBU02000004">
    <property type="protein sequence ID" value="TKR81487.1"/>
    <property type="molecule type" value="Genomic_DNA"/>
</dbReference>
<name>A0A4U5NEQ0_STECR</name>
<accession>A0A4U5NEQ0</accession>
<gene>
    <name evidence="1" type="ORF">L596_015350</name>
</gene>